<reference evidence="2 3" key="1">
    <citation type="journal article" date="2019" name="Int. J. Syst. Evol. Microbiol.">
        <title>The Global Catalogue of Microorganisms (GCM) 10K type strain sequencing project: providing services to taxonomists for standard genome sequencing and annotation.</title>
        <authorList>
            <consortium name="The Broad Institute Genomics Platform"/>
            <consortium name="The Broad Institute Genome Sequencing Center for Infectious Disease"/>
            <person name="Wu L."/>
            <person name="Ma J."/>
        </authorList>
    </citation>
    <scope>NUCLEOTIDE SEQUENCE [LARGE SCALE GENOMIC DNA]</scope>
    <source>
        <strain evidence="2 3">JCM 16013</strain>
    </source>
</reference>
<proteinExistence type="predicted"/>
<dbReference type="PANTHER" id="PTHR45527:SF1">
    <property type="entry name" value="FATTY ACID SYNTHASE"/>
    <property type="match status" value="1"/>
</dbReference>
<keyword evidence="3" id="KW-1185">Reference proteome</keyword>
<comment type="caution">
    <text evidence="2">The sequence shown here is derived from an EMBL/GenBank/DDBJ whole genome shotgun (WGS) entry which is preliminary data.</text>
</comment>
<sequence>MDTTTYPMTIGQLSVYRDVERMPPDRRWEANLQPLVWDIRTACEVEDVWRALGDLAMRHESLRTNYAIDDSGAPLQFIGAHDAKEVLERVERGVADIAELPELLATKYQEELDIHHGIPWRAWIITEDGVPKQVLYVVHHMAADGAASLVMQDDFHALLAGDELPPPSGQPIAMALDQQGAGAHRLRAAERHWRRTLDAAPRRTDDTPNGEMLGATLTTGIPLQVAHAGAAKLGVSLQTVVTAAYYHAVREVMGRTAVLMMAISANRFDSATAGTVTSLVQWAPFLLDFDGTETFAELAAKVNGKALTGMKNSVCDPDVVNRVREEFFEQADPPVDQGFNLNAILAPPGFAPAVEQRPSHLEFAPPARNFGPGFYLIVRAIDTIDCIVRCNRPDVDQTKLAAIMDSLQRTLLAAAGLEAVREATV</sequence>
<dbReference type="PANTHER" id="PTHR45527">
    <property type="entry name" value="NONRIBOSOMAL PEPTIDE SYNTHETASE"/>
    <property type="match status" value="1"/>
</dbReference>
<protein>
    <recommendedName>
        <fullName evidence="1">Condensation domain-containing protein</fullName>
    </recommendedName>
</protein>
<feature type="domain" description="Condensation" evidence="1">
    <location>
        <begin position="32"/>
        <end position="313"/>
    </location>
</feature>
<organism evidence="2 3">
    <name type="scientific">Catenulispora subtropica</name>
    <dbReference type="NCBI Taxonomy" id="450798"/>
    <lineage>
        <taxon>Bacteria</taxon>
        <taxon>Bacillati</taxon>
        <taxon>Actinomycetota</taxon>
        <taxon>Actinomycetes</taxon>
        <taxon>Catenulisporales</taxon>
        <taxon>Catenulisporaceae</taxon>
        <taxon>Catenulispora</taxon>
    </lineage>
</organism>
<evidence type="ECO:0000313" key="3">
    <source>
        <dbReference type="Proteomes" id="UP001499854"/>
    </source>
</evidence>
<evidence type="ECO:0000259" key="1">
    <source>
        <dbReference type="Pfam" id="PF00668"/>
    </source>
</evidence>
<dbReference type="Proteomes" id="UP001499854">
    <property type="component" value="Unassembled WGS sequence"/>
</dbReference>
<dbReference type="Gene3D" id="3.30.559.10">
    <property type="entry name" value="Chloramphenicol acetyltransferase-like domain"/>
    <property type="match status" value="1"/>
</dbReference>
<dbReference type="InterPro" id="IPR023213">
    <property type="entry name" value="CAT-like_dom_sf"/>
</dbReference>
<dbReference type="SUPFAM" id="SSF52777">
    <property type="entry name" value="CoA-dependent acyltransferases"/>
    <property type="match status" value="2"/>
</dbReference>
<dbReference type="Pfam" id="PF00668">
    <property type="entry name" value="Condensation"/>
    <property type="match status" value="1"/>
</dbReference>
<dbReference type="InterPro" id="IPR001242">
    <property type="entry name" value="Condensation_dom"/>
</dbReference>
<name>A0ABN2SDK2_9ACTN</name>
<dbReference type="Gene3D" id="3.30.559.30">
    <property type="entry name" value="Nonribosomal peptide synthetase, condensation domain"/>
    <property type="match status" value="1"/>
</dbReference>
<evidence type="ECO:0000313" key="2">
    <source>
        <dbReference type="EMBL" id="GAA1984609.1"/>
    </source>
</evidence>
<dbReference type="RefSeq" id="WP_344659849.1">
    <property type="nucleotide sequence ID" value="NZ_BAAAQM010000033.1"/>
</dbReference>
<dbReference type="EMBL" id="BAAAQM010000033">
    <property type="protein sequence ID" value="GAA1984609.1"/>
    <property type="molecule type" value="Genomic_DNA"/>
</dbReference>
<accession>A0ABN2SDK2</accession>
<gene>
    <name evidence="2" type="ORF">GCM10009838_53250</name>
</gene>